<keyword evidence="1" id="KW-0808">Transferase</keyword>
<dbReference type="InterPro" id="IPR050194">
    <property type="entry name" value="Glycosyltransferase_grp1"/>
</dbReference>
<dbReference type="Proteomes" id="UP000294881">
    <property type="component" value="Unassembled WGS sequence"/>
</dbReference>
<dbReference type="GO" id="GO:0016757">
    <property type="term" value="F:glycosyltransferase activity"/>
    <property type="evidence" value="ECO:0007669"/>
    <property type="project" value="TreeGrafter"/>
</dbReference>
<dbReference type="AlphaFoldDB" id="A0A4R2GLZ0"/>
<dbReference type="SUPFAM" id="SSF53756">
    <property type="entry name" value="UDP-Glycosyltransferase/glycogen phosphorylase"/>
    <property type="match status" value="1"/>
</dbReference>
<sequence length="352" mass="37176">MAMQGLASLVEQAGARPVVINLAAPGARTTPAYHWRRARRAAAATVALVQERRLRGDPVRVHLGCDGGAGMLYAMALTVAARLAGCSLAFHHHSHANLDRKRLLLAMLVWLGGRRALHVALRPPMADALRRRYGEALQIATLSNAAFVPLPGPMRATDGAAPTRPLTIGMISNLSPAKGLDQFLALARALRASPGVTCALAGPVASARDRMAIQNSVAAGEVTWAGPIDGADKSAFYQQIDLLVFPSRHVHEAEPMVVLEAMAHGVPVLATDRGCIRDLLGDAGVALPQESDFVPAALALIRTILSDAGWLPAHGRKARQRFEHERATALGQAARLLGLPALAPAVTDGRHA</sequence>
<gene>
    <name evidence="1" type="ORF">EV666_12319</name>
</gene>
<reference evidence="1 2" key="1">
    <citation type="submission" date="2019-03" db="EMBL/GenBank/DDBJ databases">
        <title>Genomic Encyclopedia of Type Strains, Phase IV (KMG-IV): sequencing the most valuable type-strain genomes for metagenomic binning, comparative biology and taxonomic classification.</title>
        <authorList>
            <person name="Goeker M."/>
        </authorList>
    </citation>
    <scope>NUCLEOTIDE SEQUENCE [LARGE SCALE GENOMIC DNA]</scope>
    <source>
        <strain evidence="1 2">DSM 22958</strain>
    </source>
</reference>
<dbReference type="PANTHER" id="PTHR45947:SF3">
    <property type="entry name" value="SULFOQUINOVOSYL TRANSFERASE SQD2"/>
    <property type="match status" value="1"/>
</dbReference>
<dbReference type="RefSeq" id="WP_165910067.1">
    <property type="nucleotide sequence ID" value="NZ_JBHUNN010000002.1"/>
</dbReference>
<keyword evidence="2" id="KW-1185">Reference proteome</keyword>
<dbReference type="PANTHER" id="PTHR45947">
    <property type="entry name" value="SULFOQUINOVOSYL TRANSFERASE SQD2"/>
    <property type="match status" value="1"/>
</dbReference>
<evidence type="ECO:0000313" key="1">
    <source>
        <dbReference type="EMBL" id="TCO08501.1"/>
    </source>
</evidence>
<evidence type="ECO:0000313" key="2">
    <source>
        <dbReference type="Proteomes" id="UP000294881"/>
    </source>
</evidence>
<dbReference type="Gene3D" id="3.40.50.2000">
    <property type="entry name" value="Glycogen Phosphorylase B"/>
    <property type="match status" value="2"/>
</dbReference>
<comment type="caution">
    <text evidence="1">The sequence shown here is derived from an EMBL/GenBank/DDBJ whole genome shotgun (WGS) entry which is preliminary data.</text>
</comment>
<dbReference type="Pfam" id="PF13692">
    <property type="entry name" value="Glyco_trans_1_4"/>
    <property type="match status" value="1"/>
</dbReference>
<dbReference type="CDD" id="cd03801">
    <property type="entry name" value="GT4_PimA-like"/>
    <property type="match status" value="1"/>
</dbReference>
<protein>
    <submittedName>
        <fullName evidence="1">Glycosyltransferase involved in cell wall biosynthesis</fullName>
    </submittedName>
</protein>
<name>A0A4R2GLZ0_9HYPH</name>
<organism evidence="1 2">
    <name type="scientific">Camelimonas lactis</name>
    <dbReference type="NCBI Taxonomy" id="659006"/>
    <lineage>
        <taxon>Bacteria</taxon>
        <taxon>Pseudomonadati</taxon>
        <taxon>Pseudomonadota</taxon>
        <taxon>Alphaproteobacteria</taxon>
        <taxon>Hyphomicrobiales</taxon>
        <taxon>Chelatococcaceae</taxon>
        <taxon>Camelimonas</taxon>
    </lineage>
</organism>
<proteinExistence type="predicted"/>
<dbReference type="EMBL" id="SLWL01000023">
    <property type="protein sequence ID" value="TCO08501.1"/>
    <property type="molecule type" value="Genomic_DNA"/>
</dbReference>
<accession>A0A4R2GLZ0</accession>